<accession>A0A8X6YXC2</accession>
<protein>
    <submittedName>
        <fullName evidence="2">Uncharacterized protein</fullName>
    </submittedName>
</protein>
<gene>
    <name evidence="2" type="ORF">TNIN_304661</name>
</gene>
<dbReference type="AlphaFoldDB" id="A0A8X6YXC2"/>
<evidence type="ECO:0000256" key="1">
    <source>
        <dbReference type="SAM" id="MobiDB-lite"/>
    </source>
</evidence>
<feature type="region of interest" description="Disordered" evidence="1">
    <location>
        <begin position="43"/>
        <end position="70"/>
    </location>
</feature>
<dbReference type="OrthoDB" id="10575808at2759"/>
<name>A0A8X6YXC2_9ARAC</name>
<organism evidence="2 3">
    <name type="scientific">Trichonephila inaurata madagascariensis</name>
    <dbReference type="NCBI Taxonomy" id="2747483"/>
    <lineage>
        <taxon>Eukaryota</taxon>
        <taxon>Metazoa</taxon>
        <taxon>Ecdysozoa</taxon>
        <taxon>Arthropoda</taxon>
        <taxon>Chelicerata</taxon>
        <taxon>Arachnida</taxon>
        <taxon>Araneae</taxon>
        <taxon>Araneomorphae</taxon>
        <taxon>Entelegynae</taxon>
        <taxon>Araneoidea</taxon>
        <taxon>Nephilidae</taxon>
        <taxon>Trichonephila</taxon>
        <taxon>Trichonephila inaurata</taxon>
    </lineage>
</organism>
<sequence length="131" mass="14390">MGYYYIFGLFSKIAKFIVGLIETTKIIFAVALVLLANKEESHTALTSNGRAPSPLSEPTDPSQQKTSSIPALNLVRAGRTMEQAVDDHCINMKDLGPPLRHLLRNRAVLNSKVLTKKCGKEVPQGKITSLR</sequence>
<feature type="compositionally biased region" description="Polar residues" evidence="1">
    <location>
        <begin position="59"/>
        <end position="70"/>
    </location>
</feature>
<dbReference type="Proteomes" id="UP000886998">
    <property type="component" value="Unassembled WGS sequence"/>
</dbReference>
<evidence type="ECO:0000313" key="2">
    <source>
        <dbReference type="EMBL" id="GFY78916.1"/>
    </source>
</evidence>
<proteinExistence type="predicted"/>
<reference evidence="2" key="1">
    <citation type="submission" date="2020-08" db="EMBL/GenBank/DDBJ databases">
        <title>Multicomponent nature underlies the extraordinary mechanical properties of spider dragline silk.</title>
        <authorList>
            <person name="Kono N."/>
            <person name="Nakamura H."/>
            <person name="Mori M."/>
            <person name="Yoshida Y."/>
            <person name="Ohtoshi R."/>
            <person name="Malay A.D."/>
            <person name="Moran D.A.P."/>
            <person name="Tomita M."/>
            <person name="Numata K."/>
            <person name="Arakawa K."/>
        </authorList>
    </citation>
    <scope>NUCLEOTIDE SEQUENCE</scope>
</reference>
<keyword evidence="3" id="KW-1185">Reference proteome</keyword>
<comment type="caution">
    <text evidence="2">The sequence shown here is derived from an EMBL/GenBank/DDBJ whole genome shotgun (WGS) entry which is preliminary data.</text>
</comment>
<dbReference type="EMBL" id="BMAV01023279">
    <property type="protein sequence ID" value="GFY78916.1"/>
    <property type="molecule type" value="Genomic_DNA"/>
</dbReference>
<evidence type="ECO:0000313" key="3">
    <source>
        <dbReference type="Proteomes" id="UP000886998"/>
    </source>
</evidence>